<feature type="region of interest" description="Disordered" evidence="1">
    <location>
        <begin position="234"/>
        <end position="307"/>
    </location>
</feature>
<gene>
    <name evidence="3" type="ORF">CC86DRAFT_469610</name>
</gene>
<feature type="transmembrane region" description="Helical" evidence="2">
    <location>
        <begin position="150"/>
        <end position="178"/>
    </location>
</feature>
<dbReference type="OrthoDB" id="3779192at2759"/>
<keyword evidence="2" id="KW-1133">Transmembrane helix</keyword>
<organism evidence="3 4">
    <name type="scientific">Ophiobolus disseminans</name>
    <dbReference type="NCBI Taxonomy" id="1469910"/>
    <lineage>
        <taxon>Eukaryota</taxon>
        <taxon>Fungi</taxon>
        <taxon>Dikarya</taxon>
        <taxon>Ascomycota</taxon>
        <taxon>Pezizomycotina</taxon>
        <taxon>Dothideomycetes</taxon>
        <taxon>Pleosporomycetidae</taxon>
        <taxon>Pleosporales</taxon>
        <taxon>Pleosporineae</taxon>
        <taxon>Phaeosphaeriaceae</taxon>
        <taxon>Ophiobolus</taxon>
    </lineage>
</organism>
<name>A0A6A6ZPJ7_9PLEO</name>
<feature type="compositionally biased region" description="Basic and acidic residues" evidence="1">
    <location>
        <begin position="240"/>
        <end position="272"/>
    </location>
</feature>
<reference evidence="3" key="1">
    <citation type="journal article" date="2020" name="Stud. Mycol.">
        <title>101 Dothideomycetes genomes: a test case for predicting lifestyles and emergence of pathogens.</title>
        <authorList>
            <person name="Haridas S."/>
            <person name="Albert R."/>
            <person name="Binder M."/>
            <person name="Bloem J."/>
            <person name="Labutti K."/>
            <person name="Salamov A."/>
            <person name="Andreopoulos B."/>
            <person name="Baker S."/>
            <person name="Barry K."/>
            <person name="Bills G."/>
            <person name="Bluhm B."/>
            <person name="Cannon C."/>
            <person name="Castanera R."/>
            <person name="Culley D."/>
            <person name="Daum C."/>
            <person name="Ezra D."/>
            <person name="Gonzalez J."/>
            <person name="Henrissat B."/>
            <person name="Kuo A."/>
            <person name="Liang C."/>
            <person name="Lipzen A."/>
            <person name="Lutzoni F."/>
            <person name="Magnuson J."/>
            <person name="Mondo S."/>
            <person name="Nolan M."/>
            <person name="Ohm R."/>
            <person name="Pangilinan J."/>
            <person name="Park H.-J."/>
            <person name="Ramirez L."/>
            <person name="Alfaro M."/>
            <person name="Sun H."/>
            <person name="Tritt A."/>
            <person name="Yoshinaga Y."/>
            <person name="Zwiers L.-H."/>
            <person name="Turgeon B."/>
            <person name="Goodwin S."/>
            <person name="Spatafora J."/>
            <person name="Crous P."/>
            <person name="Grigoriev I."/>
        </authorList>
    </citation>
    <scope>NUCLEOTIDE SEQUENCE</scope>
    <source>
        <strain evidence="3">CBS 113818</strain>
    </source>
</reference>
<feature type="transmembrane region" description="Helical" evidence="2">
    <location>
        <begin position="72"/>
        <end position="94"/>
    </location>
</feature>
<keyword evidence="2" id="KW-0472">Membrane</keyword>
<dbReference type="AlphaFoldDB" id="A0A6A6ZPJ7"/>
<dbReference type="EMBL" id="MU006233">
    <property type="protein sequence ID" value="KAF2823031.1"/>
    <property type="molecule type" value="Genomic_DNA"/>
</dbReference>
<evidence type="ECO:0000313" key="4">
    <source>
        <dbReference type="Proteomes" id="UP000799424"/>
    </source>
</evidence>
<protein>
    <submittedName>
        <fullName evidence="3">Uncharacterized protein</fullName>
    </submittedName>
</protein>
<evidence type="ECO:0000256" key="2">
    <source>
        <dbReference type="SAM" id="Phobius"/>
    </source>
</evidence>
<evidence type="ECO:0000313" key="3">
    <source>
        <dbReference type="EMBL" id="KAF2823031.1"/>
    </source>
</evidence>
<keyword evidence="4" id="KW-1185">Reference proteome</keyword>
<keyword evidence="2" id="KW-0812">Transmembrane</keyword>
<feature type="region of interest" description="Disordered" evidence="1">
    <location>
        <begin position="208"/>
        <end position="227"/>
    </location>
</feature>
<proteinExistence type="predicted"/>
<evidence type="ECO:0000256" key="1">
    <source>
        <dbReference type="SAM" id="MobiDB-lite"/>
    </source>
</evidence>
<feature type="transmembrane region" description="Helical" evidence="2">
    <location>
        <begin position="106"/>
        <end position="130"/>
    </location>
</feature>
<accession>A0A6A6ZPJ7</accession>
<sequence>MGAGKMVLMGLRTIALVSALAVVGLGAWSKYIIHDAEIRSASVLRGIPPEPANIVDYWRTFFTTITDGTMRIWISIAAGTFGFLTGLLAVLSTMVQRLEMPGSVRVPLEVLSMCSMATAFGCTLSFALNLGAFSSTRLQTSDADLAPFTMILPLSQGLVVCASVGCSILLATSITAMVQACTRARDKESCSFEPTASALGMGHGYQAIVPPEARSRPPTMYDPRKPLPKQLEAMPETDEEKALSDDFSKIVRVDSGLSDDRKDSLDAGKDESWPLNAEKPRRAPPVRPARPWSNVSQRQKSPDSHAL</sequence>
<dbReference type="Proteomes" id="UP000799424">
    <property type="component" value="Unassembled WGS sequence"/>
</dbReference>